<reference evidence="2" key="2">
    <citation type="journal article" date="2014" name="ISME J.">
        <title>Microbial stratification in low pH oxic and suboxic macroscopic growths along an acid mine drainage.</title>
        <authorList>
            <person name="Mendez-Garcia C."/>
            <person name="Mesa V."/>
            <person name="Sprenger R.R."/>
            <person name="Richter M."/>
            <person name="Diez M.S."/>
            <person name="Solano J."/>
            <person name="Bargiela R."/>
            <person name="Golyshina O.V."/>
            <person name="Manteca A."/>
            <person name="Ramos J.L."/>
            <person name="Gallego J.R."/>
            <person name="Llorente I."/>
            <person name="Martins Dos Santos V.A."/>
            <person name="Jensen O.N."/>
            <person name="Pelaez A.I."/>
            <person name="Sanchez J."/>
            <person name="Ferrer M."/>
        </authorList>
    </citation>
    <scope>NUCLEOTIDE SEQUENCE</scope>
</reference>
<dbReference type="InterPro" id="IPR012340">
    <property type="entry name" value="NA-bd_OB-fold"/>
</dbReference>
<dbReference type="InterPro" id="IPR003029">
    <property type="entry name" value="S1_domain"/>
</dbReference>
<evidence type="ECO:0000313" key="2">
    <source>
        <dbReference type="EMBL" id="EQD71232.1"/>
    </source>
</evidence>
<sequence length="51" mass="5699">MADFRQKLPEEGEFVVATVRSIRNFGAVVTLDEYGGREAFIHLSEVATGWV</sequence>
<protein>
    <submittedName>
        <fullName evidence="2">Translation initiation factor IF-2 subunit alpha</fullName>
    </submittedName>
</protein>
<dbReference type="GO" id="GO:0003676">
    <property type="term" value="F:nucleic acid binding"/>
    <property type="evidence" value="ECO:0007669"/>
    <property type="project" value="InterPro"/>
</dbReference>
<dbReference type="Gene3D" id="2.40.50.140">
    <property type="entry name" value="Nucleic acid-binding proteins"/>
    <property type="match status" value="1"/>
</dbReference>
<keyword evidence="2" id="KW-0648">Protein biosynthesis</keyword>
<accession>T1BN72</accession>
<organism evidence="2">
    <name type="scientific">mine drainage metagenome</name>
    <dbReference type="NCBI Taxonomy" id="410659"/>
    <lineage>
        <taxon>unclassified sequences</taxon>
        <taxon>metagenomes</taxon>
        <taxon>ecological metagenomes</taxon>
    </lineage>
</organism>
<dbReference type="SUPFAM" id="SSF50249">
    <property type="entry name" value="Nucleic acid-binding proteins"/>
    <property type="match status" value="1"/>
</dbReference>
<comment type="caution">
    <text evidence="2">The sequence shown here is derived from an EMBL/GenBank/DDBJ whole genome shotgun (WGS) entry which is preliminary data.</text>
</comment>
<name>T1BN72_9ZZZZ</name>
<dbReference type="PROSITE" id="PS50126">
    <property type="entry name" value="S1"/>
    <property type="match status" value="1"/>
</dbReference>
<dbReference type="GO" id="GO:0003743">
    <property type="term" value="F:translation initiation factor activity"/>
    <property type="evidence" value="ECO:0007669"/>
    <property type="project" value="UniProtKB-KW"/>
</dbReference>
<evidence type="ECO:0000259" key="1">
    <source>
        <dbReference type="PROSITE" id="PS50126"/>
    </source>
</evidence>
<dbReference type="EMBL" id="AUZY01002857">
    <property type="protein sequence ID" value="EQD71232.1"/>
    <property type="molecule type" value="Genomic_DNA"/>
</dbReference>
<keyword evidence="2" id="KW-0396">Initiation factor</keyword>
<dbReference type="AlphaFoldDB" id="T1BN72"/>
<reference evidence="2" key="1">
    <citation type="submission" date="2013-08" db="EMBL/GenBank/DDBJ databases">
        <authorList>
            <person name="Mendez C."/>
            <person name="Richter M."/>
            <person name="Ferrer M."/>
            <person name="Sanchez J."/>
        </authorList>
    </citation>
    <scope>NUCLEOTIDE SEQUENCE</scope>
</reference>
<proteinExistence type="predicted"/>
<gene>
    <name evidence="2" type="ORF">B1B_04576</name>
</gene>
<dbReference type="Pfam" id="PF00575">
    <property type="entry name" value="S1"/>
    <property type="match status" value="1"/>
</dbReference>
<feature type="non-terminal residue" evidence="2">
    <location>
        <position position="51"/>
    </location>
</feature>
<feature type="domain" description="S1 motif" evidence="1">
    <location>
        <begin position="12"/>
        <end position="51"/>
    </location>
</feature>